<gene>
    <name evidence="1" type="ORF">SHEWBE_0094</name>
</gene>
<sequence>MCSDPFILKVTAAFTPDYSSLRSKGVSQNPKNYLVKFLTKQSIELATTPLFGKGSESWCIGSDSSDPKSHIEDVVKTLYNQW</sequence>
<protein>
    <submittedName>
        <fullName evidence="1">Uncharacterized protein</fullName>
    </submittedName>
</protein>
<proteinExistence type="predicted"/>
<reference evidence="2" key="1">
    <citation type="submission" date="2018-06" db="EMBL/GenBank/DDBJ databases">
        <authorList>
            <person name="Cea G.-C."/>
            <person name="William W."/>
        </authorList>
    </citation>
    <scope>NUCLEOTIDE SEQUENCE [LARGE SCALE GENOMIC DNA]</scope>
    <source>
        <strain evidence="2">DB21MT-2</strain>
    </source>
</reference>
<dbReference type="KEGG" id="sbk:SHEWBE_0094"/>
<dbReference type="AlphaFoldDB" id="A0A330LW20"/>
<dbReference type="Proteomes" id="UP000250123">
    <property type="component" value="Chromosome SHEWBE"/>
</dbReference>
<name>A0A330LW20_9GAMM</name>
<evidence type="ECO:0000313" key="2">
    <source>
        <dbReference type="Proteomes" id="UP000250123"/>
    </source>
</evidence>
<organism evidence="1 2">
    <name type="scientific">Shewanella benthica</name>
    <dbReference type="NCBI Taxonomy" id="43661"/>
    <lineage>
        <taxon>Bacteria</taxon>
        <taxon>Pseudomonadati</taxon>
        <taxon>Pseudomonadota</taxon>
        <taxon>Gammaproteobacteria</taxon>
        <taxon>Alteromonadales</taxon>
        <taxon>Shewanellaceae</taxon>
        <taxon>Shewanella</taxon>
    </lineage>
</organism>
<accession>A0A330LW20</accession>
<dbReference type="EMBL" id="LS483452">
    <property type="protein sequence ID" value="SQH74095.1"/>
    <property type="molecule type" value="Genomic_DNA"/>
</dbReference>
<evidence type="ECO:0000313" key="1">
    <source>
        <dbReference type="EMBL" id="SQH74095.1"/>
    </source>
</evidence>